<keyword evidence="2" id="KW-1185">Reference proteome</keyword>
<name>A0ACC2T9S4_9FUNG</name>
<evidence type="ECO:0000313" key="1">
    <source>
        <dbReference type="EMBL" id="KAJ9071313.1"/>
    </source>
</evidence>
<dbReference type="Proteomes" id="UP001165960">
    <property type="component" value="Unassembled WGS sequence"/>
</dbReference>
<reference evidence="1" key="1">
    <citation type="submission" date="2022-04" db="EMBL/GenBank/DDBJ databases">
        <title>Genome of the entomopathogenic fungus Entomophthora muscae.</title>
        <authorList>
            <person name="Elya C."/>
            <person name="Lovett B.R."/>
            <person name="Lee E."/>
            <person name="Macias A.M."/>
            <person name="Hajek A.E."/>
            <person name="De Bivort B.L."/>
            <person name="Kasson M.T."/>
            <person name="De Fine Licht H.H."/>
            <person name="Stajich J.E."/>
        </authorList>
    </citation>
    <scope>NUCLEOTIDE SEQUENCE</scope>
    <source>
        <strain evidence="1">Berkeley</strain>
    </source>
</reference>
<sequence length="401" mass="45137">MDRPLGHPPEDDAVDQLTLKIKQTTVGDASEHSKSMEISDKSKIVEVVDLTKEVWEKIKSSSNINHIKLKPNGLFPNDAKTRAVLKEVLNNIASVELSYDISSQSMKNIWALGFRFTILQLNISTLNTDNQIKVLKTINSGICDLRLILHEPNQKVLDTLSSCFRSLKVLNITYAQTSKLKTSPPTICSLEVMKISFKGQGDMVRFTNSKPIKNSKNIMFDGIEDGVGLEKNAVPCSSKLTLFSSQTAKSLLEAHFENATIIGFRIRKGYWDEWAIGRDLQQLQGLILELSDEHHDYSTSGFSYPQVTSLVIKNITRVDNSFFAWIARGFPRIKYLALNSSSQIPDLSRETFSFQFALPNLLRLRSDIKLNHKIYADLISLSPDIKEMDIPAGKFTVHEDT</sequence>
<organism evidence="1 2">
    <name type="scientific">Entomophthora muscae</name>
    <dbReference type="NCBI Taxonomy" id="34485"/>
    <lineage>
        <taxon>Eukaryota</taxon>
        <taxon>Fungi</taxon>
        <taxon>Fungi incertae sedis</taxon>
        <taxon>Zoopagomycota</taxon>
        <taxon>Entomophthoromycotina</taxon>
        <taxon>Entomophthoromycetes</taxon>
        <taxon>Entomophthorales</taxon>
        <taxon>Entomophthoraceae</taxon>
        <taxon>Entomophthora</taxon>
    </lineage>
</organism>
<accession>A0ACC2T9S4</accession>
<gene>
    <name evidence="1" type="ORF">DSO57_1038153</name>
</gene>
<protein>
    <submittedName>
        <fullName evidence="1">Uncharacterized protein</fullName>
    </submittedName>
</protein>
<evidence type="ECO:0000313" key="2">
    <source>
        <dbReference type="Proteomes" id="UP001165960"/>
    </source>
</evidence>
<comment type="caution">
    <text evidence="1">The sequence shown here is derived from an EMBL/GenBank/DDBJ whole genome shotgun (WGS) entry which is preliminary data.</text>
</comment>
<proteinExistence type="predicted"/>
<dbReference type="EMBL" id="QTSX02003297">
    <property type="protein sequence ID" value="KAJ9071313.1"/>
    <property type="molecule type" value="Genomic_DNA"/>
</dbReference>